<dbReference type="RefSeq" id="WP_036864222.1">
    <property type="nucleotide sequence ID" value="NZ_JRNS01000297.1"/>
</dbReference>
<accession>A0A096ARZ7</accession>
<dbReference type="AlphaFoldDB" id="A0A096ARZ7"/>
<dbReference type="PRINTS" id="PR00080">
    <property type="entry name" value="SDRFAMILY"/>
</dbReference>
<dbReference type="SUPFAM" id="SSF51735">
    <property type="entry name" value="NAD(P)-binding Rossmann-fold domains"/>
    <property type="match status" value="1"/>
</dbReference>
<sequence>MAKVLVTGANKGIGYGICKFLGKSGWQVIVGARNSERAEEAMKSLKAEGVDVIGWQHVNLSDNASLEQTAKEVKEKYHDLELLVNNAGIPGDMEVASYESELKDVIDTVQVNYVGTFCLTKALTPLLSANKGRIVNITVPSEVSPYWHPMAYVASKAAQNAMTSIMAMEFEKNNIPVEIFNIHPGATTTDLNNHYTGPGSHSIDVVSEKIAEVINDGEKHQGEFVELYPIVDEGR</sequence>
<dbReference type="GO" id="GO:0005737">
    <property type="term" value="C:cytoplasm"/>
    <property type="evidence" value="ECO:0007669"/>
    <property type="project" value="TreeGrafter"/>
</dbReference>
<dbReference type="PANTHER" id="PTHR43544:SF12">
    <property type="entry name" value="NAD(P)-BINDING ROSSMANN-FOLD SUPERFAMILY PROTEIN"/>
    <property type="match status" value="1"/>
</dbReference>
<reference evidence="2 3" key="1">
    <citation type="submission" date="2014-07" db="EMBL/GenBank/DDBJ databases">
        <authorList>
            <person name="McCorrison J."/>
            <person name="Sanka R."/>
            <person name="Torralba M."/>
            <person name="Gillis M."/>
            <person name="Haft D.H."/>
            <person name="Methe B."/>
            <person name="Sutton G."/>
            <person name="Nelson K.E."/>
        </authorList>
    </citation>
    <scope>NUCLEOTIDE SEQUENCE [LARGE SCALE GENOMIC DNA]</scope>
    <source>
        <strain evidence="2 3">DNF00666</strain>
    </source>
</reference>
<dbReference type="PRINTS" id="PR00081">
    <property type="entry name" value="GDHRDH"/>
</dbReference>
<name>A0A096ARZ7_9BACT</name>
<dbReference type="InterPro" id="IPR002347">
    <property type="entry name" value="SDR_fam"/>
</dbReference>
<dbReference type="InterPro" id="IPR051468">
    <property type="entry name" value="Fungal_SecMetab_SDRs"/>
</dbReference>
<dbReference type="Pfam" id="PF00106">
    <property type="entry name" value="adh_short"/>
    <property type="match status" value="1"/>
</dbReference>
<dbReference type="Proteomes" id="UP000029578">
    <property type="component" value="Unassembled WGS sequence"/>
</dbReference>
<dbReference type="EMBL" id="JRNS01000297">
    <property type="protein sequence ID" value="KGF49535.1"/>
    <property type="molecule type" value="Genomic_DNA"/>
</dbReference>
<comment type="similarity">
    <text evidence="1">Belongs to the short-chain dehydrogenases/reductases (SDR) family.</text>
</comment>
<evidence type="ECO:0000256" key="1">
    <source>
        <dbReference type="RuleBase" id="RU000363"/>
    </source>
</evidence>
<organism evidence="2 3">
    <name type="scientific">Prevotella melaninogenica DNF00666</name>
    <dbReference type="NCBI Taxonomy" id="1401073"/>
    <lineage>
        <taxon>Bacteria</taxon>
        <taxon>Pseudomonadati</taxon>
        <taxon>Bacteroidota</taxon>
        <taxon>Bacteroidia</taxon>
        <taxon>Bacteroidales</taxon>
        <taxon>Prevotellaceae</taxon>
        <taxon>Prevotella</taxon>
    </lineage>
</organism>
<dbReference type="InterPro" id="IPR036291">
    <property type="entry name" value="NAD(P)-bd_dom_sf"/>
</dbReference>
<dbReference type="GO" id="GO:0016491">
    <property type="term" value="F:oxidoreductase activity"/>
    <property type="evidence" value="ECO:0007669"/>
    <property type="project" value="TreeGrafter"/>
</dbReference>
<dbReference type="PANTHER" id="PTHR43544">
    <property type="entry name" value="SHORT-CHAIN DEHYDROGENASE/REDUCTASE"/>
    <property type="match status" value="1"/>
</dbReference>
<evidence type="ECO:0000313" key="2">
    <source>
        <dbReference type="EMBL" id="KGF49535.1"/>
    </source>
</evidence>
<dbReference type="Gene3D" id="3.40.50.720">
    <property type="entry name" value="NAD(P)-binding Rossmann-like Domain"/>
    <property type="match status" value="1"/>
</dbReference>
<gene>
    <name evidence="2" type="ORF">HMPREF0661_05640</name>
</gene>
<evidence type="ECO:0000313" key="3">
    <source>
        <dbReference type="Proteomes" id="UP000029578"/>
    </source>
</evidence>
<comment type="caution">
    <text evidence="2">The sequence shown here is derived from an EMBL/GenBank/DDBJ whole genome shotgun (WGS) entry which is preliminary data.</text>
</comment>
<proteinExistence type="inferred from homology"/>
<protein>
    <submittedName>
        <fullName evidence="2">Carbonyl reductase</fullName>
    </submittedName>
</protein>